<proteinExistence type="inferred from homology"/>
<dbReference type="GO" id="GO:0005737">
    <property type="term" value="C:cytoplasm"/>
    <property type="evidence" value="ECO:0007669"/>
    <property type="project" value="TreeGrafter"/>
</dbReference>
<protein>
    <submittedName>
        <fullName evidence="4">Nif3-like dinuclear metal center hexameric protein</fullName>
    </submittedName>
</protein>
<feature type="binding site" evidence="3">
    <location>
        <position position="220"/>
    </location>
    <ligand>
        <name>a divalent metal cation</name>
        <dbReference type="ChEBI" id="CHEBI:60240"/>
        <label>1</label>
    </ligand>
</feature>
<feature type="binding site" evidence="3">
    <location>
        <position position="102"/>
    </location>
    <ligand>
        <name>a divalent metal cation</name>
        <dbReference type="ChEBI" id="CHEBI:60240"/>
        <label>1</label>
    </ligand>
</feature>
<evidence type="ECO:0000313" key="4">
    <source>
        <dbReference type="EMBL" id="OIP99722.1"/>
    </source>
</evidence>
<evidence type="ECO:0000313" key="5">
    <source>
        <dbReference type="Proteomes" id="UP000183245"/>
    </source>
</evidence>
<organism evidence="4 5">
    <name type="scientific">Candidatus Wirthbacteria bacterium CG2_30_54_11</name>
    <dbReference type="NCBI Taxonomy" id="1817892"/>
    <lineage>
        <taxon>Bacteria</taxon>
        <taxon>Candidatus Wirthbacteria</taxon>
    </lineage>
</organism>
<dbReference type="GO" id="GO:0046872">
    <property type="term" value="F:metal ion binding"/>
    <property type="evidence" value="ECO:0007669"/>
    <property type="project" value="UniProtKB-KW"/>
</dbReference>
<name>A0A1J5IZ65_9BACT</name>
<dbReference type="PANTHER" id="PTHR13799">
    <property type="entry name" value="NGG1 INTERACTING FACTOR 3"/>
    <property type="match status" value="1"/>
</dbReference>
<dbReference type="InterPro" id="IPR036069">
    <property type="entry name" value="DUF34/NIF3_sf"/>
</dbReference>
<reference evidence="4" key="1">
    <citation type="journal article" date="2016" name="Environ. Microbiol.">
        <title>Genomic resolution of a cold subsurface aquifer community provides metabolic insights for novel microbes adapted to high CO concentrations.</title>
        <authorList>
            <person name="Probst A.J."/>
            <person name="Castelle C.J."/>
            <person name="Singh A."/>
            <person name="Brown C.T."/>
            <person name="Anantharaman K."/>
            <person name="Sharon I."/>
            <person name="Hug L.A."/>
            <person name="Burstein D."/>
            <person name="Emerson J.B."/>
            <person name="Thomas B.C."/>
            <person name="Banfield J.F."/>
        </authorList>
    </citation>
    <scope>NUCLEOTIDE SEQUENCE [LARGE SCALE GENOMIC DNA]</scope>
    <source>
        <strain evidence="4">CG2_30_54_11</strain>
    </source>
</reference>
<dbReference type="Pfam" id="PF01784">
    <property type="entry name" value="DUF34_NIF3"/>
    <property type="match status" value="1"/>
</dbReference>
<sequence>MANRDDILNFCDSYLQIEKYRDYGPKGLQFLGKAEVKKVVTGVSVSLDLFTAAAAAGADMVLVHHGEYWQNLSQKVGVIRKRRLQVLFQHDMTLAGYHLPLDAHREIGNNVLLVKQAGFDLDEQPFGIFDSMPIGARGSSKGLKLTDVVERLEKLLGTRALVFSFGPQTVKTAGFISGGGAEGLLEAIDQGLDLFVTGESKEQSFHLAKEAGINLIYAHHYNSEKLGIQALGEKVKEKFGVEHEFIDIPCPL</sequence>
<dbReference type="Gene3D" id="3.40.1390.30">
    <property type="entry name" value="NIF3 (NGG1p interacting factor 3)-like"/>
    <property type="match status" value="2"/>
</dbReference>
<gene>
    <name evidence="4" type="ORF">AUK40_00500</name>
</gene>
<comment type="caution">
    <text evidence="4">The sequence shown here is derived from an EMBL/GenBank/DDBJ whole genome shotgun (WGS) entry which is preliminary data.</text>
</comment>
<evidence type="ECO:0000256" key="1">
    <source>
        <dbReference type="ARBA" id="ARBA00006964"/>
    </source>
</evidence>
<dbReference type="SUPFAM" id="SSF102705">
    <property type="entry name" value="NIF3 (NGG1p interacting factor 3)-like"/>
    <property type="match status" value="1"/>
</dbReference>
<dbReference type="PANTHER" id="PTHR13799:SF14">
    <property type="entry name" value="GTP CYCLOHYDROLASE 1 TYPE 2 HOMOLOG"/>
    <property type="match status" value="1"/>
</dbReference>
<dbReference type="AlphaFoldDB" id="A0A1J5IZ65"/>
<dbReference type="NCBIfam" id="TIGR00486">
    <property type="entry name" value="YbgI_SA1388"/>
    <property type="match status" value="1"/>
</dbReference>
<accession>A0A1J5IZ65</accession>
<dbReference type="EMBL" id="MNZT01000010">
    <property type="protein sequence ID" value="OIP99722.1"/>
    <property type="molecule type" value="Genomic_DNA"/>
</dbReference>
<dbReference type="STRING" id="1817892.AUK40_00500"/>
<keyword evidence="2 3" id="KW-0479">Metal-binding</keyword>
<feature type="binding site" evidence="3">
    <location>
        <position position="224"/>
    </location>
    <ligand>
        <name>a divalent metal cation</name>
        <dbReference type="ChEBI" id="CHEBI:60240"/>
        <label>1</label>
    </ligand>
</feature>
<feature type="binding site" evidence="3">
    <location>
        <position position="65"/>
    </location>
    <ligand>
        <name>a divalent metal cation</name>
        <dbReference type="ChEBI" id="CHEBI:60240"/>
        <label>1</label>
    </ligand>
</feature>
<feature type="binding site" evidence="3">
    <location>
        <position position="64"/>
    </location>
    <ligand>
        <name>a divalent metal cation</name>
        <dbReference type="ChEBI" id="CHEBI:60240"/>
        <label>2</label>
    </ligand>
</feature>
<dbReference type="Proteomes" id="UP000183245">
    <property type="component" value="Unassembled WGS sequence"/>
</dbReference>
<evidence type="ECO:0000256" key="2">
    <source>
        <dbReference type="ARBA" id="ARBA00022723"/>
    </source>
</evidence>
<evidence type="ECO:0000256" key="3">
    <source>
        <dbReference type="PIRSR" id="PIRSR602678-1"/>
    </source>
</evidence>
<comment type="similarity">
    <text evidence="1">Belongs to the GTP cyclohydrolase I type 2/NIF3 family.</text>
</comment>
<dbReference type="InterPro" id="IPR002678">
    <property type="entry name" value="DUF34/NIF3"/>
</dbReference>